<organism evidence="1 2">
    <name type="scientific">Plakobranchus ocellatus</name>
    <dbReference type="NCBI Taxonomy" id="259542"/>
    <lineage>
        <taxon>Eukaryota</taxon>
        <taxon>Metazoa</taxon>
        <taxon>Spiralia</taxon>
        <taxon>Lophotrochozoa</taxon>
        <taxon>Mollusca</taxon>
        <taxon>Gastropoda</taxon>
        <taxon>Heterobranchia</taxon>
        <taxon>Euthyneura</taxon>
        <taxon>Panpulmonata</taxon>
        <taxon>Sacoglossa</taxon>
        <taxon>Placobranchoidea</taxon>
        <taxon>Plakobranchidae</taxon>
        <taxon>Plakobranchus</taxon>
    </lineage>
</organism>
<sequence>MGKAGLTAFVFCDALHWCNLYHPPIRWARLASQLLYSVMLYNYIGAICTILLSEGQGWPHSFCILRCFTLVQFVPSAYQMGKAGLTTFVFCDALHWFNLYHPPIRWARLASQVIFLLYILYKFAVCSFQPEGQG</sequence>
<dbReference type="Proteomes" id="UP000735302">
    <property type="component" value="Unassembled WGS sequence"/>
</dbReference>
<dbReference type="AlphaFoldDB" id="A0AAV4CG87"/>
<dbReference type="EMBL" id="BLXT01006232">
    <property type="protein sequence ID" value="GFO30189.1"/>
    <property type="molecule type" value="Genomic_DNA"/>
</dbReference>
<proteinExistence type="predicted"/>
<evidence type="ECO:0000313" key="1">
    <source>
        <dbReference type="EMBL" id="GFO30189.1"/>
    </source>
</evidence>
<accession>A0AAV4CG87</accession>
<protein>
    <submittedName>
        <fullName evidence="1">Uncharacterized protein</fullName>
    </submittedName>
</protein>
<reference evidence="1 2" key="1">
    <citation type="journal article" date="2021" name="Elife">
        <title>Chloroplast acquisition without the gene transfer in kleptoplastic sea slugs, Plakobranchus ocellatus.</title>
        <authorList>
            <person name="Maeda T."/>
            <person name="Takahashi S."/>
            <person name="Yoshida T."/>
            <person name="Shimamura S."/>
            <person name="Takaki Y."/>
            <person name="Nagai Y."/>
            <person name="Toyoda A."/>
            <person name="Suzuki Y."/>
            <person name="Arimoto A."/>
            <person name="Ishii H."/>
            <person name="Satoh N."/>
            <person name="Nishiyama T."/>
            <person name="Hasebe M."/>
            <person name="Maruyama T."/>
            <person name="Minagawa J."/>
            <person name="Obokata J."/>
            <person name="Shigenobu S."/>
        </authorList>
    </citation>
    <scope>NUCLEOTIDE SEQUENCE [LARGE SCALE GENOMIC DNA]</scope>
</reference>
<comment type="caution">
    <text evidence="1">The sequence shown here is derived from an EMBL/GenBank/DDBJ whole genome shotgun (WGS) entry which is preliminary data.</text>
</comment>
<keyword evidence="2" id="KW-1185">Reference proteome</keyword>
<gene>
    <name evidence="1" type="ORF">PoB_005669400</name>
</gene>
<evidence type="ECO:0000313" key="2">
    <source>
        <dbReference type="Proteomes" id="UP000735302"/>
    </source>
</evidence>
<name>A0AAV4CG87_9GAST</name>